<comment type="caution">
    <text evidence="1">The sequence shown here is derived from an EMBL/GenBank/DDBJ whole genome shotgun (WGS) entry which is preliminary data.</text>
</comment>
<dbReference type="AlphaFoldDB" id="A0A7C4GHS2"/>
<proteinExistence type="predicted"/>
<protein>
    <submittedName>
        <fullName evidence="1">Uncharacterized protein</fullName>
    </submittedName>
</protein>
<name>A0A7C4GHS2_9BACT</name>
<evidence type="ECO:0000313" key="1">
    <source>
        <dbReference type="EMBL" id="HGU40315.1"/>
    </source>
</evidence>
<dbReference type="EMBL" id="DSZY01000017">
    <property type="protein sequence ID" value="HGU40315.1"/>
    <property type="molecule type" value="Genomic_DNA"/>
</dbReference>
<accession>A0A7C4GHS2</accession>
<reference evidence="1" key="1">
    <citation type="journal article" date="2020" name="mSystems">
        <title>Genome- and Community-Level Interaction Insights into Carbon Utilization and Element Cycling Functions of Hydrothermarchaeota in Hydrothermal Sediment.</title>
        <authorList>
            <person name="Zhou Z."/>
            <person name="Liu Y."/>
            <person name="Xu W."/>
            <person name="Pan J."/>
            <person name="Luo Z.H."/>
            <person name="Li M."/>
        </authorList>
    </citation>
    <scope>NUCLEOTIDE SEQUENCE [LARGE SCALE GENOMIC DNA]</scope>
    <source>
        <strain evidence="1">SpSt-609</strain>
    </source>
</reference>
<gene>
    <name evidence="1" type="ORF">ENT77_03855</name>
</gene>
<organism evidence="1">
    <name type="scientific">Fervidobacterium thailandense</name>
    <dbReference type="NCBI Taxonomy" id="1008305"/>
    <lineage>
        <taxon>Bacteria</taxon>
        <taxon>Thermotogati</taxon>
        <taxon>Thermotogota</taxon>
        <taxon>Thermotogae</taxon>
        <taxon>Thermotogales</taxon>
        <taxon>Fervidobacteriaceae</taxon>
        <taxon>Fervidobacterium</taxon>
    </lineage>
</organism>
<sequence>MRTPLNAVAGFTHLRRSFSRQKAQELLSRKIS</sequence>